<dbReference type="Proteomes" id="UP001140096">
    <property type="component" value="Unassembled WGS sequence"/>
</dbReference>
<proteinExistence type="predicted"/>
<keyword evidence="2" id="KW-1185">Reference proteome</keyword>
<name>A0ACC1LKT2_9FUNG</name>
<sequence length="298" mass="32239">MAITQMDSANKPLSSDGRTYHVETRPGEVANRIVTVGDPQRARIMAQHLDAILFEHSSHRGFLTITGLYRGVPLSIVAIGMGLSMMDFFVRETRMVVQGPLTIVRFGSCGSICDATTGDVIVADSAFGINRNYDYFDNGEGTPYRLSSLQASDPALASHLARHMQRVGRLVRGAVGNADSFYGSQGRTGDDFYDANDSLIPLIQESVPGAVALEMESHMLFHLARTSTGRLNARPPSIRAGCALLVFADRSGNAFISPEMNTRMVIQATTAVFDALVDDAPTQEGMHPSAGSVWEQKV</sequence>
<comment type="caution">
    <text evidence="1">The sequence shown here is derived from an EMBL/GenBank/DDBJ whole genome shotgun (WGS) entry which is preliminary data.</text>
</comment>
<gene>
    <name evidence="1" type="ORF">H4S07_002375</name>
</gene>
<reference evidence="1" key="1">
    <citation type="submission" date="2022-07" db="EMBL/GenBank/DDBJ databases">
        <title>Phylogenomic reconstructions and comparative analyses of Kickxellomycotina fungi.</title>
        <authorList>
            <person name="Reynolds N.K."/>
            <person name="Stajich J.E."/>
            <person name="Barry K."/>
            <person name="Grigoriev I.V."/>
            <person name="Crous P."/>
            <person name="Smith M.E."/>
        </authorList>
    </citation>
    <scope>NUCLEOTIDE SEQUENCE</scope>
    <source>
        <strain evidence="1">CBS 102833</strain>
    </source>
</reference>
<dbReference type="EMBL" id="JANBUP010000574">
    <property type="protein sequence ID" value="KAJ2810944.1"/>
    <property type="molecule type" value="Genomic_DNA"/>
</dbReference>
<evidence type="ECO:0000313" key="2">
    <source>
        <dbReference type="Proteomes" id="UP001140096"/>
    </source>
</evidence>
<accession>A0ACC1LKT2</accession>
<protein>
    <submittedName>
        <fullName evidence="1">Uncharacterized protein</fullName>
    </submittedName>
</protein>
<evidence type="ECO:0000313" key="1">
    <source>
        <dbReference type="EMBL" id="KAJ2810944.1"/>
    </source>
</evidence>
<organism evidence="1 2">
    <name type="scientific">Coemansia furcata</name>
    <dbReference type="NCBI Taxonomy" id="417177"/>
    <lineage>
        <taxon>Eukaryota</taxon>
        <taxon>Fungi</taxon>
        <taxon>Fungi incertae sedis</taxon>
        <taxon>Zoopagomycota</taxon>
        <taxon>Kickxellomycotina</taxon>
        <taxon>Kickxellomycetes</taxon>
        <taxon>Kickxellales</taxon>
        <taxon>Kickxellaceae</taxon>
        <taxon>Coemansia</taxon>
    </lineage>
</organism>